<comment type="catalytic activity">
    <reaction evidence="11">
        <text>L-lysyl-[protein] + acetyl-CoA = N(6)-acetyl-L-lysyl-[protein] + CoA + H(+)</text>
        <dbReference type="Rhea" id="RHEA:45948"/>
        <dbReference type="Rhea" id="RHEA-COMP:9752"/>
        <dbReference type="Rhea" id="RHEA-COMP:10731"/>
        <dbReference type="ChEBI" id="CHEBI:15378"/>
        <dbReference type="ChEBI" id="CHEBI:29969"/>
        <dbReference type="ChEBI" id="CHEBI:57287"/>
        <dbReference type="ChEBI" id="CHEBI:57288"/>
        <dbReference type="ChEBI" id="CHEBI:61930"/>
        <dbReference type="EC" id="2.3.1.48"/>
    </reaction>
</comment>
<evidence type="ECO:0000256" key="1">
    <source>
        <dbReference type="ARBA" id="ARBA00004123"/>
    </source>
</evidence>
<keyword evidence="3" id="KW-0808">Transferase</keyword>
<evidence type="ECO:0000256" key="7">
    <source>
        <dbReference type="ARBA" id="ARBA00022853"/>
    </source>
</evidence>
<dbReference type="GO" id="GO:0005667">
    <property type="term" value="C:transcription regulator complex"/>
    <property type="evidence" value="ECO:0007669"/>
    <property type="project" value="TreeGrafter"/>
</dbReference>
<name>A0A1X7VMC0_AMPQE</name>
<dbReference type="PROSITE" id="PS50134">
    <property type="entry name" value="ZF_TAZ"/>
    <property type="match status" value="1"/>
</dbReference>
<dbReference type="InterPro" id="IPR035898">
    <property type="entry name" value="TAZ_dom_sf"/>
</dbReference>
<accession>A0A1X7VMC0</accession>
<feature type="compositionally biased region" description="Low complexity" evidence="13">
    <location>
        <begin position="52"/>
        <end position="69"/>
    </location>
</feature>
<dbReference type="AlphaFoldDB" id="A0A1X7VMC0"/>
<organism evidence="15">
    <name type="scientific">Amphimedon queenslandica</name>
    <name type="common">Sponge</name>
    <dbReference type="NCBI Taxonomy" id="400682"/>
    <lineage>
        <taxon>Eukaryota</taxon>
        <taxon>Metazoa</taxon>
        <taxon>Porifera</taxon>
        <taxon>Demospongiae</taxon>
        <taxon>Heteroscleromorpha</taxon>
        <taxon>Haplosclerida</taxon>
        <taxon>Niphatidae</taxon>
        <taxon>Amphimedon</taxon>
    </lineage>
</organism>
<feature type="zinc finger region" description="TAZ-type" evidence="12">
    <location>
        <begin position="108"/>
        <end position="208"/>
    </location>
</feature>
<dbReference type="InterPro" id="IPR000197">
    <property type="entry name" value="Znf_TAZ"/>
</dbReference>
<reference evidence="15" key="1">
    <citation type="submission" date="2017-05" db="UniProtKB">
        <authorList>
            <consortium name="EnsemblMetazoa"/>
        </authorList>
    </citation>
    <scope>IDENTIFICATION</scope>
</reference>
<dbReference type="SUPFAM" id="SSF57933">
    <property type="entry name" value="TAZ domain"/>
    <property type="match status" value="1"/>
</dbReference>
<evidence type="ECO:0000256" key="12">
    <source>
        <dbReference type="PROSITE-ProRule" id="PRU00203"/>
    </source>
</evidence>
<evidence type="ECO:0000256" key="2">
    <source>
        <dbReference type="ARBA" id="ARBA00013184"/>
    </source>
</evidence>
<evidence type="ECO:0000256" key="13">
    <source>
        <dbReference type="SAM" id="MobiDB-lite"/>
    </source>
</evidence>
<dbReference type="Pfam" id="PF02135">
    <property type="entry name" value="zf-TAZ"/>
    <property type="match status" value="1"/>
</dbReference>
<feature type="region of interest" description="Disordered" evidence="13">
    <location>
        <begin position="17"/>
        <end position="75"/>
    </location>
</feature>
<dbReference type="GO" id="GO:0004402">
    <property type="term" value="F:histone acetyltransferase activity"/>
    <property type="evidence" value="ECO:0007669"/>
    <property type="project" value="InterPro"/>
</dbReference>
<keyword evidence="6 12" id="KW-0862">Zinc</keyword>
<evidence type="ECO:0000313" key="15">
    <source>
        <dbReference type="EnsemblMetazoa" id="Aqu2.1.41212_001"/>
    </source>
</evidence>
<evidence type="ECO:0000256" key="4">
    <source>
        <dbReference type="ARBA" id="ARBA00022723"/>
    </source>
</evidence>
<proteinExistence type="predicted"/>
<evidence type="ECO:0000256" key="3">
    <source>
        <dbReference type="ARBA" id="ARBA00022679"/>
    </source>
</evidence>
<dbReference type="GO" id="GO:0045944">
    <property type="term" value="P:positive regulation of transcription by RNA polymerase II"/>
    <property type="evidence" value="ECO:0007669"/>
    <property type="project" value="TreeGrafter"/>
</dbReference>
<keyword evidence="10" id="KW-0539">Nucleus</keyword>
<keyword evidence="7" id="KW-0156">Chromatin regulator</keyword>
<evidence type="ECO:0000259" key="14">
    <source>
        <dbReference type="PROSITE" id="PS50134"/>
    </source>
</evidence>
<feature type="compositionally biased region" description="Polar residues" evidence="13">
    <location>
        <begin position="31"/>
        <end position="46"/>
    </location>
</feature>
<dbReference type="EC" id="2.3.1.48" evidence="2"/>
<evidence type="ECO:0000256" key="9">
    <source>
        <dbReference type="ARBA" id="ARBA00023163"/>
    </source>
</evidence>
<evidence type="ECO:0000256" key="11">
    <source>
        <dbReference type="ARBA" id="ARBA00048017"/>
    </source>
</evidence>
<keyword evidence="4 12" id="KW-0479">Metal-binding</keyword>
<dbReference type="GO" id="GO:0031490">
    <property type="term" value="F:chromatin DNA binding"/>
    <property type="evidence" value="ECO:0007669"/>
    <property type="project" value="TreeGrafter"/>
</dbReference>
<evidence type="ECO:0000256" key="6">
    <source>
        <dbReference type="ARBA" id="ARBA00022833"/>
    </source>
</evidence>
<feature type="domain" description="TAZ-type" evidence="14">
    <location>
        <begin position="108"/>
        <end position="208"/>
    </location>
</feature>
<dbReference type="PANTHER" id="PTHR13808:SF1">
    <property type="entry name" value="HISTONE ACETYLTRANSFERASE"/>
    <property type="match status" value="1"/>
</dbReference>
<dbReference type="GO" id="GO:0003713">
    <property type="term" value="F:transcription coactivator activity"/>
    <property type="evidence" value="ECO:0007669"/>
    <property type="project" value="TreeGrafter"/>
</dbReference>
<dbReference type="EnsemblMetazoa" id="Aqu2.1.41212_001">
    <property type="protein sequence ID" value="Aqu2.1.41212_001"/>
    <property type="gene ID" value="Aqu2.1.41212"/>
</dbReference>
<protein>
    <recommendedName>
        <fullName evidence="2">histone acetyltransferase</fullName>
        <ecNumber evidence="2">2.3.1.48</ecNumber>
    </recommendedName>
</protein>
<dbReference type="GO" id="GO:0008270">
    <property type="term" value="F:zinc ion binding"/>
    <property type="evidence" value="ECO:0007669"/>
    <property type="project" value="UniProtKB-KW"/>
</dbReference>
<dbReference type="GO" id="GO:0000123">
    <property type="term" value="C:histone acetyltransferase complex"/>
    <property type="evidence" value="ECO:0007669"/>
    <property type="project" value="TreeGrafter"/>
</dbReference>
<evidence type="ECO:0000256" key="10">
    <source>
        <dbReference type="ARBA" id="ARBA00023242"/>
    </source>
</evidence>
<dbReference type="OrthoDB" id="899at2759"/>
<sequence>MAERSDNLKVTVPLSSVTVRSPSPTHPIANSIHSNPVSTAIRTSGDATPALPSISSSPSHSFPPSSSLPQANATMTNSPYQMNMYQPADDTQLPQLPIFGGPLQPFYDPKKKELIQQQLVLLLHAYHCQKREREHQADDRFRPCALPHCRTMKNVLNHMTNVKQGETVNFLIVLLQDRSFITGRTATSKNVLYAFLLRTPLVPMWVVP</sequence>
<evidence type="ECO:0000256" key="5">
    <source>
        <dbReference type="ARBA" id="ARBA00022771"/>
    </source>
</evidence>
<dbReference type="SMART" id="SM00551">
    <property type="entry name" value="ZnF_TAZ"/>
    <property type="match status" value="1"/>
</dbReference>
<dbReference type="GO" id="GO:0005634">
    <property type="term" value="C:nucleus"/>
    <property type="evidence" value="ECO:0007669"/>
    <property type="project" value="UniProtKB-SubCell"/>
</dbReference>
<dbReference type="Gene3D" id="1.20.1020.10">
    <property type="entry name" value="TAZ domain"/>
    <property type="match status" value="1"/>
</dbReference>
<dbReference type="PANTHER" id="PTHR13808">
    <property type="entry name" value="CBP/P300-RELATED"/>
    <property type="match status" value="1"/>
</dbReference>
<keyword evidence="8" id="KW-0805">Transcription regulation</keyword>
<dbReference type="InterPro" id="IPR013178">
    <property type="entry name" value="Histone_AcTrfase_Rtt109/CBP"/>
</dbReference>
<evidence type="ECO:0000256" key="8">
    <source>
        <dbReference type="ARBA" id="ARBA00023015"/>
    </source>
</evidence>
<comment type="subcellular location">
    <subcellularLocation>
        <location evidence="1">Nucleus</location>
    </subcellularLocation>
</comment>
<keyword evidence="9" id="KW-0804">Transcription</keyword>
<keyword evidence="5 12" id="KW-0863">Zinc-finger</keyword>
<dbReference type="STRING" id="400682.A0A1X7VMC0"/>
<dbReference type="InParanoid" id="A0A1X7VMC0"/>